<dbReference type="EMBL" id="LBHB01000004">
    <property type="protein sequence ID" value="KLE32477.1"/>
    <property type="molecule type" value="Genomic_DNA"/>
</dbReference>
<evidence type="ECO:0000259" key="2">
    <source>
        <dbReference type="Pfam" id="PF03167"/>
    </source>
</evidence>
<proteinExistence type="predicted"/>
<accession>A0A0G9MP28</accession>
<reference evidence="3 4" key="1">
    <citation type="submission" date="2015-04" db="EMBL/GenBank/DDBJ databases">
        <title>The draft genome sequence of Erythrobacter luteus KA37.</title>
        <authorList>
            <person name="Zhuang L."/>
            <person name="Liu Y."/>
            <person name="Shao Z."/>
        </authorList>
    </citation>
    <scope>NUCLEOTIDE SEQUENCE [LARGE SCALE GENOMIC DNA]</scope>
    <source>
        <strain evidence="3 4">KA37</strain>
    </source>
</reference>
<dbReference type="Gene3D" id="3.40.470.10">
    <property type="entry name" value="Uracil-DNA glycosylase-like domain"/>
    <property type="match status" value="1"/>
</dbReference>
<name>A0A0G9MP28_9SPHN</name>
<dbReference type="Proteomes" id="UP000053464">
    <property type="component" value="Unassembled WGS sequence"/>
</dbReference>
<feature type="region of interest" description="Disordered" evidence="1">
    <location>
        <begin position="1"/>
        <end position="22"/>
    </location>
</feature>
<sequence>MPPLPDQPRAMRDPAVETGRRAALDQPHIAPLTEFVHSLRARDYNEYPFFEPADGGAEASILFVLEKPGPMTVAKGRGFREGSGFISRDNDDSTAEASYRLYREGGVDRRQSVLWNVIPGWNGTIKVTASKLKAGVDDLERLIALLPRLQSIVLVGKRAARAKPRLEGLGRFSIFQSAHPSGQVRAINPHPLG</sequence>
<evidence type="ECO:0000313" key="3">
    <source>
        <dbReference type="EMBL" id="KLE32477.1"/>
    </source>
</evidence>
<dbReference type="SUPFAM" id="SSF52141">
    <property type="entry name" value="Uracil-DNA glycosylase-like"/>
    <property type="match status" value="1"/>
</dbReference>
<dbReference type="CDD" id="cd10035">
    <property type="entry name" value="UDG_like"/>
    <property type="match status" value="1"/>
</dbReference>
<gene>
    <name evidence="3" type="ORF">AAW00_12795</name>
</gene>
<evidence type="ECO:0000256" key="1">
    <source>
        <dbReference type="SAM" id="MobiDB-lite"/>
    </source>
</evidence>
<feature type="compositionally biased region" description="Basic and acidic residues" evidence="1">
    <location>
        <begin position="9"/>
        <end position="22"/>
    </location>
</feature>
<keyword evidence="4" id="KW-1185">Reference proteome</keyword>
<dbReference type="PATRIC" id="fig|1581420.6.peg.2614"/>
<feature type="domain" description="Uracil-DNA glycosylase-like" evidence="2">
    <location>
        <begin position="55"/>
        <end position="185"/>
    </location>
</feature>
<dbReference type="STRING" id="1581420.AAW00_12795"/>
<dbReference type="InterPro" id="IPR036895">
    <property type="entry name" value="Uracil-DNA_glycosylase-like_sf"/>
</dbReference>
<dbReference type="Pfam" id="PF03167">
    <property type="entry name" value="UDG"/>
    <property type="match status" value="1"/>
</dbReference>
<dbReference type="InterPro" id="IPR005122">
    <property type="entry name" value="Uracil-DNA_glycosylase-like"/>
</dbReference>
<organism evidence="3 4">
    <name type="scientific">Aurantiacibacter luteus</name>
    <dbReference type="NCBI Taxonomy" id="1581420"/>
    <lineage>
        <taxon>Bacteria</taxon>
        <taxon>Pseudomonadati</taxon>
        <taxon>Pseudomonadota</taxon>
        <taxon>Alphaproteobacteria</taxon>
        <taxon>Sphingomonadales</taxon>
        <taxon>Erythrobacteraceae</taxon>
        <taxon>Aurantiacibacter</taxon>
    </lineage>
</organism>
<evidence type="ECO:0000313" key="4">
    <source>
        <dbReference type="Proteomes" id="UP000053464"/>
    </source>
</evidence>
<comment type="caution">
    <text evidence="3">The sequence shown here is derived from an EMBL/GenBank/DDBJ whole genome shotgun (WGS) entry which is preliminary data.</text>
</comment>
<protein>
    <recommendedName>
        <fullName evidence="2">Uracil-DNA glycosylase-like domain-containing protein</fullName>
    </recommendedName>
</protein>
<dbReference type="AlphaFoldDB" id="A0A0G9MP28"/>